<dbReference type="InterPro" id="IPR039421">
    <property type="entry name" value="Type_1_exporter"/>
</dbReference>
<accession>A0A916K689</accession>
<dbReference type="AlphaFoldDB" id="A0A916K689"/>
<gene>
    <name evidence="1" type="primary">yheH_4</name>
    <name evidence="1" type="ORF">PAESOLCIP111_03884</name>
</gene>
<keyword evidence="1" id="KW-0547">Nucleotide-binding</keyword>
<dbReference type="GO" id="GO:0005524">
    <property type="term" value="F:ATP binding"/>
    <property type="evidence" value="ECO:0007669"/>
    <property type="project" value="UniProtKB-KW"/>
</dbReference>
<dbReference type="EMBL" id="CAJVAS010000018">
    <property type="protein sequence ID" value="CAG7637832.1"/>
    <property type="molecule type" value="Genomic_DNA"/>
</dbReference>
<dbReference type="GO" id="GO:0016787">
    <property type="term" value="F:hydrolase activity"/>
    <property type="evidence" value="ECO:0007669"/>
    <property type="project" value="UniProtKB-KW"/>
</dbReference>
<dbReference type="PANTHER" id="PTHR43394:SF1">
    <property type="entry name" value="ATP-BINDING CASSETTE SUB-FAMILY B MEMBER 10, MITOCHONDRIAL"/>
    <property type="match status" value="1"/>
</dbReference>
<keyword evidence="2" id="KW-1185">Reference proteome</keyword>
<organism evidence="1 2">
    <name type="scientific">Paenibacillus solanacearum</name>
    <dbReference type="NCBI Taxonomy" id="2048548"/>
    <lineage>
        <taxon>Bacteria</taxon>
        <taxon>Bacillati</taxon>
        <taxon>Bacillota</taxon>
        <taxon>Bacilli</taxon>
        <taxon>Bacillales</taxon>
        <taxon>Paenibacillaceae</taxon>
        <taxon>Paenibacillus</taxon>
    </lineage>
</organism>
<sequence length="60" mass="6707">MILARRTGDKTTILISHRLGITSIVDRILVFSSGEIIEEGSHEELMALDGQYAKMYRAQA</sequence>
<evidence type="ECO:0000313" key="2">
    <source>
        <dbReference type="Proteomes" id="UP000693672"/>
    </source>
</evidence>
<evidence type="ECO:0000313" key="1">
    <source>
        <dbReference type="EMBL" id="CAG7637832.1"/>
    </source>
</evidence>
<dbReference type="PANTHER" id="PTHR43394">
    <property type="entry name" value="ATP-DEPENDENT PERMEASE MDL1, MITOCHONDRIAL"/>
    <property type="match status" value="1"/>
</dbReference>
<name>A0A916K689_9BACL</name>
<dbReference type="EC" id="3.6.3.-" evidence="1"/>
<protein>
    <submittedName>
        <fullName evidence="1">Multidrug resistance ABC transporter ATP-binding/permease protein YheH</fullName>
        <ecNumber evidence="1">3.6.3.-</ecNumber>
    </submittedName>
</protein>
<dbReference type="GO" id="GO:0015421">
    <property type="term" value="F:ABC-type oligopeptide transporter activity"/>
    <property type="evidence" value="ECO:0007669"/>
    <property type="project" value="TreeGrafter"/>
</dbReference>
<reference evidence="1" key="1">
    <citation type="submission" date="2021-06" db="EMBL/GenBank/DDBJ databases">
        <authorList>
            <person name="Criscuolo A."/>
        </authorList>
    </citation>
    <scope>NUCLEOTIDE SEQUENCE</scope>
    <source>
        <strain evidence="1">CIP111600</strain>
    </source>
</reference>
<proteinExistence type="predicted"/>
<keyword evidence="1" id="KW-0067">ATP-binding</keyword>
<keyword evidence="1" id="KW-0378">Hydrolase</keyword>
<comment type="caution">
    <text evidence="1">The sequence shown here is derived from an EMBL/GenBank/DDBJ whole genome shotgun (WGS) entry which is preliminary data.</text>
</comment>
<dbReference type="Proteomes" id="UP000693672">
    <property type="component" value="Unassembled WGS sequence"/>
</dbReference>
<dbReference type="RefSeq" id="WP_218093622.1">
    <property type="nucleotide sequence ID" value="NZ_CAJVAS010000018.1"/>
</dbReference>